<sequence length="371" mass="42527">MPDYLQQYFTLDIIIQIGISLAILLVFLILRKLFTRYFFNLLFNFTNRPKTEIFKQVVLAFDKPARWFFVALGLFLAIRYSPFLDEQMPVISKIYRSLIVALLCWGLCNLTATSSFIFHKVNQRFELDMDDILAPFLSKLLRFVIIALSVSVIAQEFNYDVNGFVAGLGLGGLAFALAAKDTISNFFGGIIIITEKPFTIGDWVETSTVTGSVEDITFRSTRFRTAQGALVTVPNSTLSMEAITNWTRMTKRQITFSIHVSYATPIENLERSIHSLRTMLLEHEGVDNETIMVNFDTFADSYYNLFFNFYTKTTVWAENLNIREDINYKIIEILGAEGVQFAYPGQMVVVKQKHESDPFQVNLNKEEKERA</sequence>
<evidence type="ECO:0000256" key="6">
    <source>
        <dbReference type="ARBA" id="ARBA00023136"/>
    </source>
</evidence>
<dbReference type="InterPro" id="IPR010920">
    <property type="entry name" value="LSM_dom_sf"/>
</dbReference>
<protein>
    <submittedName>
        <fullName evidence="11">Small conductance mechano-sensitive channel</fullName>
    </submittedName>
</protein>
<dbReference type="InterPro" id="IPR023408">
    <property type="entry name" value="MscS_beta-dom_sf"/>
</dbReference>
<feature type="domain" description="Mechanosensitive ion channel MscS C-terminal" evidence="9">
    <location>
        <begin position="254"/>
        <end position="341"/>
    </location>
</feature>
<dbReference type="Gene3D" id="3.30.70.100">
    <property type="match status" value="1"/>
</dbReference>
<dbReference type="GO" id="GO:0005886">
    <property type="term" value="C:plasma membrane"/>
    <property type="evidence" value="ECO:0007669"/>
    <property type="project" value="UniProtKB-SubCell"/>
</dbReference>
<name>A0A0D1L7X3_BACIU</name>
<dbReference type="InterPro" id="IPR006685">
    <property type="entry name" value="MscS_channel_2nd"/>
</dbReference>
<dbReference type="InterPro" id="IPR049142">
    <property type="entry name" value="MS_channel_1st"/>
</dbReference>
<evidence type="ECO:0000256" key="3">
    <source>
        <dbReference type="ARBA" id="ARBA00022475"/>
    </source>
</evidence>
<comment type="subcellular location">
    <subcellularLocation>
        <location evidence="1">Cell membrane</location>
        <topology evidence="1">Multi-pass membrane protein</topology>
    </subcellularLocation>
</comment>
<dbReference type="GO" id="GO:0055085">
    <property type="term" value="P:transmembrane transport"/>
    <property type="evidence" value="ECO:0007669"/>
    <property type="project" value="InterPro"/>
</dbReference>
<dbReference type="Pfam" id="PF00924">
    <property type="entry name" value="MS_channel_2nd"/>
    <property type="match status" value="1"/>
</dbReference>
<comment type="caution">
    <text evidence="11">The sequence shown here is derived from an EMBL/GenBank/DDBJ whole genome shotgun (WGS) entry which is preliminary data.</text>
</comment>
<feature type="domain" description="Mechanosensitive ion channel transmembrane helices 2/3" evidence="10">
    <location>
        <begin position="139"/>
        <end position="180"/>
    </location>
</feature>
<evidence type="ECO:0000259" key="10">
    <source>
        <dbReference type="Pfam" id="PF21088"/>
    </source>
</evidence>
<feature type="transmembrane region" description="Helical" evidence="7">
    <location>
        <begin position="13"/>
        <end position="30"/>
    </location>
</feature>
<feature type="transmembrane region" description="Helical" evidence="7">
    <location>
        <begin position="65"/>
        <end position="82"/>
    </location>
</feature>
<dbReference type="InterPro" id="IPR049278">
    <property type="entry name" value="MS_channel_C"/>
</dbReference>
<dbReference type="InterPro" id="IPR045042">
    <property type="entry name" value="YnaI-like"/>
</dbReference>
<dbReference type="EMBL" id="JXBC01000002">
    <property type="protein sequence ID" value="KIU11906.1"/>
    <property type="molecule type" value="Genomic_DNA"/>
</dbReference>
<dbReference type="InterPro" id="IPR006686">
    <property type="entry name" value="MscS_channel_CS"/>
</dbReference>
<reference evidence="11 12" key="1">
    <citation type="submission" date="2014-12" db="EMBL/GenBank/DDBJ databases">
        <title>Comparative genome analysis of Bacillus coagulans HM-08, Clostridium butyricum HM-68, Bacillus subtilis HM-66 and Bacillus licheniformis BL-09.</title>
        <authorList>
            <person name="Zhang H."/>
        </authorList>
    </citation>
    <scope>NUCLEOTIDE SEQUENCE [LARGE SCALE GENOMIC DNA]</scope>
    <source>
        <strain evidence="11 12">HM-66</strain>
    </source>
</reference>
<dbReference type="InterPro" id="IPR011014">
    <property type="entry name" value="MscS_channel_TM-2"/>
</dbReference>
<evidence type="ECO:0000256" key="5">
    <source>
        <dbReference type="ARBA" id="ARBA00022989"/>
    </source>
</evidence>
<dbReference type="SUPFAM" id="SSF82861">
    <property type="entry name" value="Mechanosensitive channel protein MscS (YggB), transmembrane region"/>
    <property type="match status" value="1"/>
</dbReference>
<dbReference type="PANTHER" id="PTHR43634">
    <property type="entry name" value="OW CONDUCTANCE MECHANOSENSITIVE CHANNEL"/>
    <property type="match status" value="1"/>
</dbReference>
<comment type="similarity">
    <text evidence="2">Belongs to the MscS (TC 1.A.23) family.</text>
</comment>
<evidence type="ECO:0000259" key="8">
    <source>
        <dbReference type="Pfam" id="PF00924"/>
    </source>
</evidence>
<feature type="domain" description="Mechanosensitive ion channel MscS" evidence="8">
    <location>
        <begin position="181"/>
        <end position="248"/>
    </location>
</feature>
<evidence type="ECO:0000256" key="2">
    <source>
        <dbReference type="ARBA" id="ARBA00008017"/>
    </source>
</evidence>
<dbReference type="PROSITE" id="PS01246">
    <property type="entry name" value="UPF0003"/>
    <property type="match status" value="1"/>
</dbReference>
<dbReference type="Gene3D" id="2.30.30.60">
    <property type="match status" value="1"/>
</dbReference>
<dbReference type="PATRIC" id="fig|1423.173.peg.788"/>
<dbReference type="Gene3D" id="1.10.287.1260">
    <property type="match status" value="1"/>
</dbReference>
<dbReference type="InterPro" id="IPR011066">
    <property type="entry name" value="MscS_channel_C_sf"/>
</dbReference>
<dbReference type="Proteomes" id="UP000032247">
    <property type="component" value="Unassembled WGS sequence"/>
</dbReference>
<feature type="transmembrane region" description="Helical" evidence="7">
    <location>
        <begin position="139"/>
        <end position="155"/>
    </location>
</feature>
<feature type="transmembrane region" description="Helical" evidence="7">
    <location>
        <begin position="161"/>
        <end position="179"/>
    </location>
</feature>
<evidence type="ECO:0000256" key="4">
    <source>
        <dbReference type="ARBA" id="ARBA00022692"/>
    </source>
</evidence>
<dbReference type="PANTHER" id="PTHR43634:SF2">
    <property type="entry name" value="LOW CONDUCTANCE MECHANOSENSITIVE CHANNEL YNAI"/>
    <property type="match status" value="1"/>
</dbReference>
<keyword evidence="4 7" id="KW-0812">Transmembrane</keyword>
<accession>A0A0D1L7X3</accession>
<evidence type="ECO:0000256" key="1">
    <source>
        <dbReference type="ARBA" id="ARBA00004651"/>
    </source>
</evidence>
<dbReference type="SUPFAM" id="SSF50182">
    <property type="entry name" value="Sm-like ribonucleoproteins"/>
    <property type="match status" value="1"/>
</dbReference>
<dbReference type="AlphaFoldDB" id="A0A0D1L7X3"/>
<keyword evidence="5 7" id="KW-1133">Transmembrane helix</keyword>
<organism evidence="11 12">
    <name type="scientific">Bacillus subtilis</name>
    <dbReference type="NCBI Taxonomy" id="1423"/>
    <lineage>
        <taxon>Bacteria</taxon>
        <taxon>Bacillati</taxon>
        <taxon>Bacillota</taxon>
        <taxon>Bacilli</taxon>
        <taxon>Bacillales</taxon>
        <taxon>Bacillaceae</taxon>
        <taxon>Bacillus</taxon>
    </lineage>
</organism>
<dbReference type="STRING" id="483913.AN935_05040"/>
<dbReference type="Pfam" id="PF21088">
    <property type="entry name" value="MS_channel_1st"/>
    <property type="match status" value="1"/>
</dbReference>
<keyword evidence="3" id="KW-1003">Cell membrane</keyword>
<keyword evidence="6 7" id="KW-0472">Membrane</keyword>
<evidence type="ECO:0000259" key="9">
    <source>
        <dbReference type="Pfam" id="PF21082"/>
    </source>
</evidence>
<proteinExistence type="inferred from homology"/>
<feature type="transmembrane region" description="Helical" evidence="7">
    <location>
        <begin position="94"/>
        <end position="118"/>
    </location>
</feature>
<gene>
    <name evidence="11" type="ORF">SC09_Contig19orf00188</name>
</gene>
<evidence type="ECO:0000313" key="12">
    <source>
        <dbReference type="Proteomes" id="UP000032247"/>
    </source>
</evidence>
<dbReference type="Pfam" id="PF21082">
    <property type="entry name" value="MS_channel_3rd"/>
    <property type="match status" value="1"/>
</dbReference>
<dbReference type="SUPFAM" id="SSF82689">
    <property type="entry name" value="Mechanosensitive channel protein MscS (YggB), C-terminal domain"/>
    <property type="match status" value="1"/>
</dbReference>
<evidence type="ECO:0000256" key="7">
    <source>
        <dbReference type="SAM" id="Phobius"/>
    </source>
</evidence>
<evidence type="ECO:0000313" key="11">
    <source>
        <dbReference type="EMBL" id="KIU11906.1"/>
    </source>
</evidence>